<dbReference type="AlphaFoldDB" id="A0A9W7J4A4"/>
<keyword evidence="2" id="KW-1185">Reference proteome</keyword>
<accession>A0A9W7J4A4</accession>
<comment type="caution">
    <text evidence="1">The sequence shown here is derived from an EMBL/GenBank/DDBJ whole genome shotgun (WGS) entry which is preliminary data.</text>
</comment>
<name>A0A9W7J4A4_HIBTR</name>
<dbReference type="EMBL" id="BSYR01000051">
    <property type="protein sequence ID" value="GMJ08301.1"/>
    <property type="molecule type" value="Genomic_DNA"/>
</dbReference>
<organism evidence="1 2">
    <name type="scientific">Hibiscus trionum</name>
    <name type="common">Flower of an hour</name>
    <dbReference type="NCBI Taxonomy" id="183268"/>
    <lineage>
        <taxon>Eukaryota</taxon>
        <taxon>Viridiplantae</taxon>
        <taxon>Streptophyta</taxon>
        <taxon>Embryophyta</taxon>
        <taxon>Tracheophyta</taxon>
        <taxon>Spermatophyta</taxon>
        <taxon>Magnoliopsida</taxon>
        <taxon>eudicotyledons</taxon>
        <taxon>Gunneridae</taxon>
        <taxon>Pentapetalae</taxon>
        <taxon>rosids</taxon>
        <taxon>malvids</taxon>
        <taxon>Malvales</taxon>
        <taxon>Malvaceae</taxon>
        <taxon>Malvoideae</taxon>
        <taxon>Hibiscus</taxon>
    </lineage>
</organism>
<dbReference type="OrthoDB" id="1749531at2759"/>
<sequence>MIQQNASLDENYFVSSFVSGLKEELKHRVKPHRPRTVDEAYRLAKLNELALEYDAKGREPSTSQLLTQILIPQLEITMFQPLLCKRMLAPA</sequence>
<evidence type="ECO:0000313" key="2">
    <source>
        <dbReference type="Proteomes" id="UP001165190"/>
    </source>
</evidence>
<proteinExistence type="predicted"/>
<dbReference type="Proteomes" id="UP001165190">
    <property type="component" value="Unassembled WGS sequence"/>
</dbReference>
<reference evidence="1" key="1">
    <citation type="submission" date="2023-05" db="EMBL/GenBank/DDBJ databases">
        <title>Genome and transcriptome analyses reveal genes involved in the formation of fine ridges on petal epidermal cells in Hibiscus trionum.</title>
        <authorList>
            <person name="Koshimizu S."/>
            <person name="Masuda S."/>
            <person name="Ishii T."/>
            <person name="Shirasu K."/>
            <person name="Hoshino A."/>
            <person name="Arita M."/>
        </authorList>
    </citation>
    <scope>NUCLEOTIDE SEQUENCE</scope>
    <source>
        <strain evidence="1">Hamamatsu line</strain>
    </source>
</reference>
<protein>
    <submittedName>
        <fullName evidence="1">Uncharacterized protein</fullName>
    </submittedName>
</protein>
<gene>
    <name evidence="1" type="ORF">HRI_004499300</name>
</gene>
<evidence type="ECO:0000313" key="1">
    <source>
        <dbReference type="EMBL" id="GMJ08301.1"/>
    </source>
</evidence>